<keyword evidence="1" id="KW-0328">Glycosyltransferase</keyword>
<dbReference type="Pfam" id="PF04041">
    <property type="entry name" value="Glyco_hydro_130"/>
    <property type="match status" value="1"/>
</dbReference>
<evidence type="ECO:0000256" key="2">
    <source>
        <dbReference type="ARBA" id="ARBA00022679"/>
    </source>
</evidence>
<gene>
    <name evidence="4" type="ORF">TRIP_B180026</name>
</gene>
<dbReference type="EMBL" id="UPXX01000010">
    <property type="protein sequence ID" value="VBB41831.1"/>
    <property type="molecule type" value="Genomic_DNA"/>
</dbReference>
<dbReference type="InterPro" id="IPR023296">
    <property type="entry name" value="Glyco_hydro_beta-prop_sf"/>
</dbReference>
<evidence type="ECO:0000256" key="1">
    <source>
        <dbReference type="ARBA" id="ARBA00022676"/>
    </source>
</evidence>
<dbReference type="PIRSF" id="PIRSF016202">
    <property type="entry name" value="PH1107"/>
    <property type="match status" value="1"/>
</dbReference>
<dbReference type="InterPro" id="IPR007184">
    <property type="entry name" value="Mannoside_phosphorylase"/>
</dbReference>
<sequence length="315" mass="35228">MAESKEPIVRRYEKNPILTKHDVPYPVETVHNAGVVKHNGKYVMLFRSHLRNGRSIIGLAESSDGVRFAVRPEPFITPAKAQPFAGYEAFGVEDPRICPMEDGYLITYSAYSQHGVRVALARTTDFERLERISLITQADYRNVVIFPEKIGGRYARLDRPHSEISPWSIWISYSPDLVHWGDAKVVIKPMAYHWDEMKVGPGATPIKTEKGWLNIFHGVFKTMDGAVYRLGVALHDLADPSRVLGVADDWILQPEDLWEISGYVHNVVFCCGAVAEDDGTVKIYWGGADSVMCVGTAMIADLVDLCLSNPRPALE</sequence>
<reference evidence="4" key="1">
    <citation type="submission" date="2018-07" db="EMBL/GenBank/DDBJ databases">
        <authorList>
            <consortium name="Genoscope - CEA"/>
            <person name="William W."/>
        </authorList>
    </citation>
    <scope>NUCLEOTIDE SEQUENCE</scope>
    <source>
        <strain evidence="4">IK1</strain>
    </source>
</reference>
<dbReference type="AlphaFoldDB" id="A0A653A1B5"/>
<dbReference type="PANTHER" id="PTHR34106">
    <property type="entry name" value="GLYCOSIDASE"/>
    <property type="match status" value="1"/>
</dbReference>
<organism evidence="4">
    <name type="scientific">Uncultured Desulfatiglans sp</name>
    <dbReference type="NCBI Taxonomy" id="1748965"/>
    <lineage>
        <taxon>Bacteria</taxon>
        <taxon>Pseudomonadati</taxon>
        <taxon>Thermodesulfobacteriota</taxon>
        <taxon>Desulfobacteria</taxon>
        <taxon>Desulfatiglandales</taxon>
        <taxon>Desulfatiglandaceae</taxon>
        <taxon>Desulfatiglans</taxon>
        <taxon>environmental samples</taxon>
    </lineage>
</organism>
<keyword evidence="2" id="KW-0808">Transferase</keyword>
<name>A0A653A1B5_UNCDX</name>
<evidence type="ECO:0008006" key="5">
    <source>
        <dbReference type="Google" id="ProtNLM"/>
    </source>
</evidence>
<evidence type="ECO:0000256" key="3">
    <source>
        <dbReference type="ARBA" id="ARBA00024356"/>
    </source>
</evidence>
<protein>
    <recommendedName>
        <fullName evidence="5">Glycosidase</fullName>
    </recommendedName>
</protein>
<accession>A0A653A1B5</accession>
<dbReference type="PANTHER" id="PTHR34106:SF5">
    <property type="entry name" value="GLYCOSIDASE"/>
    <property type="match status" value="1"/>
</dbReference>
<proteinExistence type="inferred from homology"/>
<evidence type="ECO:0000313" key="4">
    <source>
        <dbReference type="EMBL" id="VBB41831.1"/>
    </source>
</evidence>
<comment type="similarity">
    <text evidence="3">Belongs to the glycosyl hydrolase 130 family.</text>
</comment>
<dbReference type="SUPFAM" id="SSF75005">
    <property type="entry name" value="Arabinanase/levansucrase/invertase"/>
    <property type="match status" value="1"/>
</dbReference>
<dbReference type="CDD" id="cd08993">
    <property type="entry name" value="GH130"/>
    <property type="match status" value="1"/>
</dbReference>
<dbReference type="Gene3D" id="2.115.10.20">
    <property type="entry name" value="Glycosyl hydrolase domain, family 43"/>
    <property type="match status" value="1"/>
</dbReference>
<dbReference type="GO" id="GO:0016757">
    <property type="term" value="F:glycosyltransferase activity"/>
    <property type="evidence" value="ECO:0007669"/>
    <property type="project" value="UniProtKB-KW"/>
</dbReference>